<evidence type="ECO:0000313" key="2">
    <source>
        <dbReference type="Proteomes" id="UP000788993"/>
    </source>
</evidence>
<proteinExistence type="predicted"/>
<dbReference type="AlphaFoldDB" id="A0A9P8PSN3"/>
<protein>
    <submittedName>
        <fullName evidence="1">Uncharacterized protein</fullName>
    </submittedName>
</protein>
<organism evidence="1 2">
    <name type="scientific">Ogataea polymorpha</name>
    <dbReference type="NCBI Taxonomy" id="460523"/>
    <lineage>
        <taxon>Eukaryota</taxon>
        <taxon>Fungi</taxon>
        <taxon>Dikarya</taxon>
        <taxon>Ascomycota</taxon>
        <taxon>Saccharomycotina</taxon>
        <taxon>Pichiomycetes</taxon>
        <taxon>Pichiales</taxon>
        <taxon>Pichiaceae</taxon>
        <taxon>Ogataea</taxon>
    </lineage>
</organism>
<evidence type="ECO:0000313" key="1">
    <source>
        <dbReference type="EMBL" id="KAH3676860.1"/>
    </source>
</evidence>
<name>A0A9P8PSN3_9ASCO</name>
<comment type="caution">
    <text evidence="1">The sequence shown here is derived from an EMBL/GenBank/DDBJ whole genome shotgun (WGS) entry which is preliminary data.</text>
</comment>
<keyword evidence="2" id="KW-1185">Reference proteome</keyword>
<dbReference type="EMBL" id="JAEUBD010000146">
    <property type="protein sequence ID" value="KAH3676860.1"/>
    <property type="molecule type" value="Genomic_DNA"/>
</dbReference>
<sequence>MNDWTTRIDTRFILSNSTDGDDTVLKKSFVVRSPPFFSIPEWTPSTLEHKIFSSGPAVNALLLLAKIQWSKPSLLSSIISTTDESSKYVRSWPVLNSFLDTAGFQSAAPTRVTRARTGNNNVDHFILKYGNGLPKQV</sequence>
<dbReference type="Proteomes" id="UP000788993">
    <property type="component" value="Unassembled WGS sequence"/>
</dbReference>
<reference evidence="1" key="1">
    <citation type="journal article" date="2021" name="Open Biol.">
        <title>Shared evolutionary footprints suggest mitochondrial oxidative damage underlies multiple complex I losses in fungi.</title>
        <authorList>
            <person name="Schikora-Tamarit M.A."/>
            <person name="Marcet-Houben M."/>
            <person name="Nosek J."/>
            <person name="Gabaldon T."/>
        </authorList>
    </citation>
    <scope>NUCLEOTIDE SEQUENCE</scope>
    <source>
        <strain evidence="1">NCAIM Y.01608</strain>
    </source>
</reference>
<gene>
    <name evidence="1" type="ORF">OGATHE_001350</name>
</gene>
<accession>A0A9P8PSN3</accession>
<reference evidence="1" key="2">
    <citation type="submission" date="2021-01" db="EMBL/GenBank/DDBJ databases">
        <authorList>
            <person name="Schikora-Tamarit M.A."/>
        </authorList>
    </citation>
    <scope>NUCLEOTIDE SEQUENCE</scope>
    <source>
        <strain evidence="1">NCAIM Y.01608</strain>
    </source>
</reference>